<keyword evidence="2" id="KW-0418">Kinase</keyword>
<protein>
    <submittedName>
        <fullName evidence="2">Glucosamine kinase GspK</fullName>
    </submittedName>
</protein>
<evidence type="ECO:0000259" key="1">
    <source>
        <dbReference type="Pfam" id="PF01869"/>
    </source>
</evidence>
<dbReference type="InterPro" id="IPR002731">
    <property type="entry name" value="ATPase_BadF"/>
</dbReference>
<dbReference type="Proteomes" id="UP000321085">
    <property type="component" value="Unassembled WGS sequence"/>
</dbReference>
<evidence type="ECO:0000313" key="3">
    <source>
        <dbReference type="Proteomes" id="UP000321085"/>
    </source>
</evidence>
<proteinExistence type="predicted"/>
<dbReference type="SUPFAM" id="SSF53067">
    <property type="entry name" value="Actin-like ATPase domain"/>
    <property type="match status" value="2"/>
</dbReference>
<accession>A0A512BUH8</accession>
<dbReference type="PANTHER" id="PTHR43190:SF3">
    <property type="entry name" value="N-ACETYL-D-GLUCOSAMINE KINASE"/>
    <property type="match status" value="1"/>
</dbReference>
<dbReference type="EMBL" id="BJYU01000044">
    <property type="protein sequence ID" value="GEO15565.1"/>
    <property type="molecule type" value="Genomic_DNA"/>
</dbReference>
<dbReference type="InterPro" id="IPR043129">
    <property type="entry name" value="ATPase_NBD"/>
</dbReference>
<dbReference type="AlphaFoldDB" id="A0A512BUH8"/>
<comment type="caution">
    <text evidence="2">The sequence shown here is derived from an EMBL/GenBank/DDBJ whole genome shotgun (WGS) entry which is preliminary data.</text>
</comment>
<name>A0A512BUH8_9HYPH</name>
<reference evidence="2 3" key="1">
    <citation type="submission" date="2019-07" db="EMBL/GenBank/DDBJ databases">
        <title>Whole genome shotgun sequence of Microvirga aerophila NBRC 106136.</title>
        <authorList>
            <person name="Hosoyama A."/>
            <person name="Uohara A."/>
            <person name="Ohji S."/>
            <person name="Ichikawa N."/>
        </authorList>
    </citation>
    <scope>NUCLEOTIDE SEQUENCE [LARGE SCALE GENOMIC DNA]</scope>
    <source>
        <strain evidence="2 3">NBRC 106136</strain>
    </source>
</reference>
<dbReference type="CDD" id="cd24082">
    <property type="entry name" value="ASKHA_NBD_GspK-like"/>
    <property type="match status" value="1"/>
</dbReference>
<keyword evidence="3" id="KW-1185">Reference proteome</keyword>
<dbReference type="InterPro" id="IPR052519">
    <property type="entry name" value="Euk-type_GlcNAc_Kinase"/>
</dbReference>
<keyword evidence="2" id="KW-0808">Transferase</keyword>
<dbReference type="GO" id="GO:0016301">
    <property type="term" value="F:kinase activity"/>
    <property type="evidence" value="ECO:0007669"/>
    <property type="project" value="UniProtKB-KW"/>
</dbReference>
<gene>
    <name evidence="2" type="primary">gspK</name>
    <name evidence="2" type="ORF">MAE02_32610</name>
</gene>
<evidence type="ECO:0000313" key="2">
    <source>
        <dbReference type="EMBL" id="GEO15565.1"/>
    </source>
</evidence>
<sequence>MILFVAALLLNAMVQAPQTQEGNFDPAALPELDIKWHGVVLKTTLFSRAIHDRSMRESLFLGIDGGGTKCRARLRDAQGQLLGEGTGGPSNIRLDPELVWNSILTACRETLDQAGLQETDLKRIQAGMGAAGAGQASAVEWLLSRQHPFASFAIDTDAHTAWLGAFGGGDGAILIVGTGSCGYGSVGGKRHYVGGWGFEISDEGSGASIGREALRRVIWAYDGRIPSTPLSNLILAEFGNDPERLVDWVGKARPSDYAGYAPLVLKHALQRDPLGLELIRGAAAEMALIATRLLDLGAPALCIFGGLSDPLRPWLPPPLQQVIVPPSADALDGAILLARATDHGGANGRASA</sequence>
<dbReference type="PANTHER" id="PTHR43190">
    <property type="entry name" value="N-ACETYL-D-GLUCOSAMINE KINASE"/>
    <property type="match status" value="1"/>
</dbReference>
<organism evidence="2 3">
    <name type="scientific">Microvirga aerophila</name>
    <dbReference type="NCBI Taxonomy" id="670291"/>
    <lineage>
        <taxon>Bacteria</taxon>
        <taxon>Pseudomonadati</taxon>
        <taxon>Pseudomonadota</taxon>
        <taxon>Alphaproteobacteria</taxon>
        <taxon>Hyphomicrobiales</taxon>
        <taxon>Methylobacteriaceae</taxon>
        <taxon>Microvirga</taxon>
    </lineage>
</organism>
<dbReference type="Pfam" id="PF01869">
    <property type="entry name" value="BcrAD_BadFG"/>
    <property type="match status" value="1"/>
</dbReference>
<dbReference type="Gene3D" id="3.30.420.40">
    <property type="match status" value="2"/>
</dbReference>
<feature type="domain" description="ATPase BadF/BadG/BcrA/BcrD type" evidence="1">
    <location>
        <begin position="61"/>
        <end position="321"/>
    </location>
</feature>